<comment type="caution">
    <text evidence="2">The sequence shown here is derived from an EMBL/GenBank/DDBJ whole genome shotgun (WGS) entry which is preliminary data.</text>
</comment>
<dbReference type="InterPro" id="IPR004942">
    <property type="entry name" value="Roadblock/LAMTOR2_dom"/>
</dbReference>
<dbReference type="RefSeq" id="WP_257924895.1">
    <property type="nucleotide sequence ID" value="NZ_JAMXQV010000024.1"/>
</dbReference>
<dbReference type="AlphaFoldDB" id="A0A9X2SPM6"/>
<dbReference type="InterPro" id="IPR053141">
    <property type="entry name" value="Mycobact_SerProt_Inhib_Rv3364c"/>
</dbReference>
<organism evidence="2 3">
    <name type="scientific">Amycolatopsis iheyensis</name>
    <dbReference type="NCBI Taxonomy" id="2945988"/>
    <lineage>
        <taxon>Bacteria</taxon>
        <taxon>Bacillati</taxon>
        <taxon>Actinomycetota</taxon>
        <taxon>Actinomycetes</taxon>
        <taxon>Pseudonocardiales</taxon>
        <taxon>Pseudonocardiaceae</taxon>
        <taxon>Amycolatopsis</taxon>
    </lineage>
</organism>
<reference evidence="2" key="1">
    <citation type="submission" date="2022-06" db="EMBL/GenBank/DDBJ databases">
        <title>Amycolatopsis iheyaensis sp. nov., a new species of the genus Amycolatopsis isolated from soil in Iheya island, Japan.</title>
        <authorList>
            <person name="Ngamcharungchit C."/>
            <person name="Kanto H."/>
            <person name="Take A."/>
            <person name="Intra B."/>
            <person name="Matsumoto A."/>
            <person name="Panbangred W."/>
            <person name="Inahashi Y."/>
        </authorList>
    </citation>
    <scope>NUCLEOTIDE SEQUENCE</scope>
    <source>
        <strain evidence="2">OK19-0408</strain>
    </source>
</reference>
<dbReference type="Proteomes" id="UP001144096">
    <property type="component" value="Unassembled WGS sequence"/>
</dbReference>
<accession>A0A9X2SPM6</accession>
<evidence type="ECO:0000313" key="2">
    <source>
        <dbReference type="EMBL" id="MCR6488336.1"/>
    </source>
</evidence>
<dbReference type="PANTHER" id="PTHR36222:SF1">
    <property type="entry name" value="SERINE PROTEASE INHIBITOR RV3364C"/>
    <property type="match status" value="1"/>
</dbReference>
<keyword evidence="3" id="KW-1185">Reference proteome</keyword>
<dbReference type="SUPFAM" id="SSF103196">
    <property type="entry name" value="Roadblock/LC7 domain"/>
    <property type="match status" value="1"/>
</dbReference>
<name>A0A9X2SPM6_9PSEU</name>
<dbReference type="Pfam" id="PF03259">
    <property type="entry name" value="Robl_LC7"/>
    <property type="match status" value="1"/>
</dbReference>
<dbReference type="PANTHER" id="PTHR36222">
    <property type="entry name" value="SERINE PROTEASE INHIBITOR RV3364C"/>
    <property type="match status" value="1"/>
</dbReference>
<proteinExistence type="predicted"/>
<dbReference type="EMBL" id="JAMXQV010000024">
    <property type="protein sequence ID" value="MCR6488336.1"/>
    <property type="molecule type" value="Genomic_DNA"/>
</dbReference>
<dbReference type="Gene3D" id="3.30.450.30">
    <property type="entry name" value="Dynein light chain 2a, cytoplasmic"/>
    <property type="match status" value="1"/>
</dbReference>
<sequence>MTSDEDRWKLAELTRIPGVRFCLVFAVDGILLTNTADIDEDGAQRIAAACSGLLSLATALNKDIGFQSPLLQNFSRWSDGYVFVRRAADKTSLAVVTSETADPSLIAHAMAERIQRIGESALSTPGRAPAGA</sequence>
<gene>
    <name evidence="2" type="ORF">M8542_36450</name>
</gene>
<protein>
    <submittedName>
        <fullName evidence="2">Roadblock/LC7 domain-containing protein</fullName>
    </submittedName>
</protein>
<evidence type="ECO:0000259" key="1">
    <source>
        <dbReference type="SMART" id="SM00960"/>
    </source>
</evidence>
<dbReference type="SMART" id="SM00960">
    <property type="entry name" value="Robl_LC7"/>
    <property type="match status" value="1"/>
</dbReference>
<evidence type="ECO:0000313" key="3">
    <source>
        <dbReference type="Proteomes" id="UP001144096"/>
    </source>
</evidence>
<feature type="domain" description="Roadblock/LAMTOR2" evidence="1">
    <location>
        <begin position="9"/>
        <end position="97"/>
    </location>
</feature>